<evidence type="ECO:0000259" key="1">
    <source>
        <dbReference type="Pfam" id="PF13480"/>
    </source>
</evidence>
<gene>
    <name evidence="2" type="ORF">ACFOES_09295</name>
</gene>
<evidence type="ECO:0000313" key="3">
    <source>
        <dbReference type="Proteomes" id="UP001595443"/>
    </source>
</evidence>
<sequence length="401" mass="44331">MTSHLRSPAALMADPEVMSATILTRDSDVAGMLSEWQALFEAVDSAAWSCHPRAFLACRELFRRPGSTPLAVVRDGDGRLRGVMPLMRDRVWRGPKLSPRYDYDPRDLPLVRQRRRRPIPVQQLTALSSLPATLLWVGPLCRPGDRALVCDAIAGAIHGLPGWQIAVFPAHEGEEAAIWQDAFARHDIRSRLEPLGRVVQDLRDVAPFQEVVDRNAGKFRQNVRRARAAAGKAGLQLEVFEGAAAVAARFGTIDALARASWKHAGRADTDVHIAYDGEQRQYFERFLAEEDAGAVPVLGVASDPAGELVVLLMLRHGDRLTALLTFWNGRLPKCSPGLLLFGACIDWANDRGLQHIDFNATAPWIRHLSDSRQRVCHVIACAPRLDARALWTAAGLVQKLR</sequence>
<dbReference type="InterPro" id="IPR038740">
    <property type="entry name" value="BioF2-like_GNAT_dom"/>
</dbReference>
<feature type="domain" description="BioF2-like acetyltransferase" evidence="1">
    <location>
        <begin position="218"/>
        <end position="359"/>
    </location>
</feature>
<protein>
    <submittedName>
        <fullName evidence="2">GNAT family N-acetyltransferase</fullName>
    </submittedName>
</protein>
<dbReference type="InterPro" id="IPR016181">
    <property type="entry name" value="Acyl_CoA_acyltransferase"/>
</dbReference>
<evidence type="ECO:0000313" key="2">
    <source>
        <dbReference type="EMBL" id="MFC2968288.1"/>
    </source>
</evidence>
<dbReference type="Pfam" id="PF13480">
    <property type="entry name" value="Acetyltransf_6"/>
    <property type="match status" value="1"/>
</dbReference>
<proteinExistence type="predicted"/>
<dbReference type="EMBL" id="JBHRSK010000004">
    <property type="protein sequence ID" value="MFC2968288.1"/>
    <property type="molecule type" value="Genomic_DNA"/>
</dbReference>
<dbReference type="RefSeq" id="WP_377832957.1">
    <property type="nucleotide sequence ID" value="NZ_JBHRSK010000004.1"/>
</dbReference>
<keyword evidence="3" id="KW-1185">Reference proteome</keyword>
<dbReference type="SUPFAM" id="SSF55729">
    <property type="entry name" value="Acyl-CoA N-acyltransferases (Nat)"/>
    <property type="match status" value="1"/>
</dbReference>
<dbReference type="Proteomes" id="UP001595443">
    <property type="component" value="Unassembled WGS sequence"/>
</dbReference>
<reference evidence="3" key="1">
    <citation type="journal article" date="2019" name="Int. J. Syst. Evol. Microbiol.">
        <title>The Global Catalogue of Microorganisms (GCM) 10K type strain sequencing project: providing services to taxonomists for standard genome sequencing and annotation.</title>
        <authorList>
            <consortium name="The Broad Institute Genomics Platform"/>
            <consortium name="The Broad Institute Genome Sequencing Center for Infectious Disease"/>
            <person name="Wu L."/>
            <person name="Ma J."/>
        </authorList>
    </citation>
    <scope>NUCLEOTIDE SEQUENCE [LARGE SCALE GENOMIC DNA]</scope>
    <source>
        <strain evidence="3">KCTC 62192</strain>
    </source>
</reference>
<name>A0ABV7AFY3_9RHOB</name>
<accession>A0ABV7AFY3</accession>
<organism evidence="2 3">
    <name type="scientific">Acidimangrovimonas pyrenivorans</name>
    <dbReference type="NCBI Taxonomy" id="2030798"/>
    <lineage>
        <taxon>Bacteria</taxon>
        <taxon>Pseudomonadati</taxon>
        <taxon>Pseudomonadota</taxon>
        <taxon>Alphaproteobacteria</taxon>
        <taxon>Rhodobacterales</taxon>
        <taxon>Paracoccaceae</taxon>
        <taxon>Acidimangrovimonas</taxon>
    </lineage>
</organism>
<comment type="caution">
    <text evidence="2">The sequence shown here is derived from an EMBL/GenBank/DDBJ whole genome shotgun (WGS) entry which is preliminary data.</text>
</comment>
<dbReference type="Gene3D" id="3.40.630.30">
    <property type="match status" value="1"/>
</dbReference>